<dbReference type="PANTHER" id="PTHR33204:SF33">
    <property type="entry name" value="TRANSCRIPTIONAL REGULATOR, MARR FAMILY"/>
    <property type="match status" value="1"/>
</dbReference>
<dbReference type="Gene3D" id="1.10.10.10">
    <property type="entry name" value="Winged helix-like DNA-binding domain superfamily/Winged helix DNA-binding domain"/>
    <property type="match status" value="1"/>
</dbReference>
<accession>A0A1E5HB51</accession>
<gene>
    <name evidence="5" type="ORF">BCR24_03425</name>
</gene>
<dbReference type="OrthoDB" id="9791143at2"/>
<comment type="caution">
    <text evidence="5">The sequence shown here is derived from an EMBL/GenBank/DDBJ whole genome shotgun (WGS) entry which is preliminary data.</text>
</comment>
<dbReference type="RefSeq" id="WP_069640301.1">
    <property type="nucleotide sequence ID" value="NZ_JAFBEZ010000018.1"/>
</dbReference>
<keyword evidence="3" id="KW-0804">Transcription</keyword>
<feature type="domain" description="HTH hxlR-type" evidence="4">
    <location>
        <begin position="13"/>
        <end position="105"/>
    </location>
</feature>
<evidence type="ECO:0000256" key="1">
    <source>
        <dbReference type="ARBA" id="ARBA00023015"/>
    </source>
</evidence>
<evidence type="ECO:0000256" key="2">
    <source>
        <dbReference type="ARBA" id="ARBA00023125"/>
    </source>
</evidence>
<dbReference type="PROSITE" id="PS51118">
    <property type="entry name" value="HTH_HXLR"/>
    <property type="match status" value="1"/>
</dbReference>
<dbReference type="InterPro" id="IPR036390">
    <property type="entry name" value="WH_DNA-bd_sf"/>
</dbReference>
<dbReference type="GO" id="GO:0003677">
    <property type="term" value="F:DNA binding"/>
    <property type="evidence" value="ECO:0007669"/>
    <property type="project" value="UniProtKB-KW"/>
</dbReference>
<reference evidence="6" key="1">
    <citation type="submission" date="2016-09" db="EMBL/GenBank/DDBJ databases">
        <authorList>
            <person name="Gulvik C.A."/>
        </authorList>
    </citation>
    <scope>NUCLEOTIDE SEQUENCE [LARGE SCALE GENOMIC DNA]</scope>
    <source>
        <strain evidence="6">LMG 26676</strain>
    </source>
</reference>
<proteinExistence type="predicted"/>
<keyword evidence="2" id="KW-0238">DNA-binding</keyword>
<dbReference type="Proteomes" id="UP000094469">
    <property type="component" value="Unassembled WGS sequence"/>
</dbReference>
<sequence>MKKRKIHNCLDGCSVESTLQLISGKWKCVLLYHLIFEVAYRYSELHRFLPCITKRMLSLQLKDLEADKLIQRTVIQEKPIVVSYSVTEYGRTLAPVGIKKFPDLQ</sequence>
<keyword evidence="1" id="KW-0805">Transcription regulation</keyword>
<dbReference type="AlphaFoldDB" id="A0A1E5HB51"/>
<evidence type="ECO:0000313" key="5">
    <source>
        <dbReference type="EMBL" id="OEG22192.1"/>
    </source>
</evidence>
<dbReference type="InterPro" id="IPR002577">
    <property type="entry name" value="HTH_HxlR"/>
</dbReference>
<evidence type="ECO:0000259" key="4">
    <source>
        <dbReference type="PROSITE" id="PS51118"/>
    </source>
</evidence>
<evidence type="ECO:0000313" key="6">
    <source>
        <dbReference type="Proteomes" id="UP000094469"/>
    </source>
</evidence>
<keyword evidence="6" id="KW-1185">Reference proteome</keyword>
<evidence type="ECO:0000256" key="3">
    <source>
        <dbReference type="ARBA" id="ARBA00023163"/>
    </source>
</evidence>
<dbReference type="EMBL" id="MIKC01000023">
    <property type="protein sequence ID" value="OEG22192.1"/>
    <property type="molecule type" value="Genomic_DNA"/>
</dbReference>
<protein>
    <submittedName>
        <fullName evidence="5">HxlR family transcriptional regulator</fullName>
    </submittedName>
</protein>
<dbReference type="InterPro" id="IPR036388">
    <property type="entry name" value="WH-like_DNA-bd_sf"/>
</dbReference>
<name>A0A1E5HB51_9ENTE</name>
<dbReference type="Pfam" id="PF01638">
    <property type="entry name" value="HxlR"/>
    <property type="match status" value="1"/>
</dbReference>
<dbReference type="SUPFAM" id="SSF46785">
    <property type="entry name" value="Winged helix' DNA-binding domain"/>
    <property type="match status" value="1"/>
</dbReference>
<dbReference type="PANTHER" id="PTHR33204">
    <property type="entry name" value="TRANSCRIPTIONAL REGULATOR, MARR FAMILY"/>
    <property type="match status" value="1"/>
</dbReference>
<organism evidence="5 6">
    <name type="scientific">Enterococcus ureilyticus</name>
    <dbReference type="NCBI Taxonomy" id="1131292"/>
    <lineage>
        <taxon>Bacteria</taxon>
        <taxon>Bacillati</taxon>
        <taxon>Bacillota</taxon>
        <taxon>Bacilli</taxon>
        <taxon>Lactobacillales</taxon>
        <taxon>Enterococcaceae</taxon>
        <taxon>Enterococcus</taxon>
    </lineage>
</organism>